<evidence type="ECO:0000256" key="4">
    <source>
        <dbReference type="ARBA" id="ARBA00023163"/>
    </source>
</evidence>
<dbReference type="InterPro" id="IPR036388">
    <property type="entry name" value="WH-like_DNA-bd_sf"/>
</dbReference>
<comment type="caution">
    <text evidence="6">The sequence shown here is derived from an EMBL/GenBank/DDBJ whole genome shotgun (WGS) entry which is preliminary data.</text>
</comment>
<dbReference type="PROSITE" id="PS50931">
    <property type="entry name" value="HTH_LYSR"/>
    <property type="match status" value="1"/>
</dbReference>
<dbReference type="GO" id="GO:0003700">
    <property type="term" value="F:DNA-binding transcription factor activity"/>
    <property type="evidence" value="ECO:0007669"/>
    <property type="project" value="InterPro"/>
</dbReference>
<evidence type="ECO:0000313" key="6">
    <source>
        <dbReference type="EMBL" id="KMW20274.1"/>
    </source>
</evidence>
<sequence>MNLSQLYYFRKLAEVQHYTKAAQELYITQPSLSASILSLERDLGIDLFQREGRGVKLTKYGRDFYVHVCKALVELEVGIDNAKENSGTIGGMIDVACIPTLCGDFLPRSINSYMQECNPTVKFNVFNGMTPAIVEGVRSDAYDVGFCSMSEGETDLCFTPILSQEYTAIVNSTHPLAAFEGKPMKLEDLEPYEILTYPENSPVGRIIKKELRKHNLKATHYGYDETTIGGYAAINQVVAIVADTPLLKQFDNLVHLDVKLEAEARLVYMVYHKNNYLTPAVKNYIQHVLDRGPEFGGVSTLA</sequence>
<dbReference type="Gene3D" id="3.40.190.290">
    <property type="match status" value="1"/>
</dbReference>
<evidence type="ECO:0000259" key="5">
    <source>
        <dbReference type="PROSITE" id="PS50931"/>
    </source>
</evidence>
<dbReference type="FunFam" id="1.10.10.10:FF:000001">
    <property type="entry name" value="LysR family transcriptional regulator"/>
    <property type="match status" value="1"/>
</dbReference>
<reference evidence="6 7" key="1">
    <citation type="submission" date="2011-04" db="EMBL/GenBank/DDBJ databases">
        <title>The Genome Sequence of Clostridium citroniae WAL-19142.</title>
        <authorList>
            <consortium name="The Broad Institute Genome Sequencing Platform"/>
            <person name="Earl A."/>
            <person name="Ward D."/>
            <person name="Feldgarden M."/>
            <person name="Gevers D."/>
            <person name="Warren Y.A."/>
            <person name="Tyrrell K.L."/>
            <person name="Citron D.M."/>
            <person name="Goldstein E.J."/>
            <person name="Daigneault M."/>
            <person name="Allen-Vercoe E."/>
            <person name="Young S.K."/>
            <person name="Zeng Q."/>
            <person name="Gargeya S."/>
            <person name="Fitzgerald M."/>
            <person name="Haas B."/>
            <person name="Abouelleil A."/>
            <person name="Alvarado L."/>
            <person name="Arachchi H.M."/>
            <person name="Berlin A."/>
            <person name="Brown A."/>
            <person name="Chapman S.B."/>
            <person name="Chen Z."/>
            <person name="Dunbar C."/>
            <person name="Freedman E."/>
            <person name="Gearin G."/>
            <person name="Gellesch M."/>
            <person name="Goldberg J."/>
            <person name="Griggs A."/>
            <person name="Gujja S."/>
            <person name="Heilman E.R."/>
            <person name="Heiman D."/>
            <person name="Howarth C."/>
            <person name="Larson L."/>
            <person name="Lui A."/>
            <person name="MacDonald P.J."/>
            <person name="Mehta T."/>
            <person name="Montmayeur A."/>
            <person name="Murphy C."/>
            <person name="Neiman D."/>
            <person name="Pearson M."/>
            <person name="Priest M."/>
            <person name="Roberts A."/>
            <person name="Saif S."/>
            <person name="Shea T."/>
            <person name="Shenoy N."/>
            <person name="Sisk P."/>
            <person name="Stolte C."/>
            <person name="Sykes S."/>
            <person name="White J."/>
            <person name="Yandava C."/>
            <person name="Wortman J."/>
            <person name="Nusbaum C."/>
            <person name="Birren B."/>
        </authorList>
    </citation>
    <scope>NUCLEOTIDE SEQUENCE [LARGE SCALE GENOMIC DNA]</scope>
    <source>
        <strain evidence="6 7">WAL-19142</strain>
    </source>
</reference>
<dbReference type="Proteomes" id="UP000037392">
    <property type="component" value="Unassembled WGS sequence"/>
</dbReference>
<dbReference type="SUPFAM" id="SSF46785">
    <property type="entry name" value="Winged helix' DNA-binding domain"/>
    <property type="match status" value="1"/>
</dbReference>
<proteinExistence type="inferred from homology"/>
<name>A0A0J9C743_9FIRM</name>
<dbReference type="RefSeq" id="WP_007860814.1">
    <property type="nucleotide sequence ID" value="NZ_KQ235877.1"/>
</dbReference>
<dbReference type="InterPro" id="IPR036390">
    <property type="entry name" value="WH_DNA-bd_sf"/>
</dbReference>
<comment type="similarity">
    <text evidence="1">Belongs to the LysR transcriptional regulatory family.</text>
</comment>
<dbReference type="Pfam" id="PF00126">
    <property type="entry name" value="HTH_1"/>
    <property type="match status" value="1"/>
</dbReference>
<dbReference type="AlphaFoldDB" id="A0A0J9C743"/>
<evidence type="ECO:0000256" key="1">
    <source>
        <dbReference type="ARBA" id="ARBA00009437"/>
    </source>
</evidence>
<dbReference type="Pfam" id="PF03466">
    <property type="entry name" value="LysR_substrate"/>
    <property type="match status" value="1"/>
</dbReference>
<evidence type="ECO:0000313" key="7">
    <source>
        <dbReference type="Proteomes" id="UP000037392"/>
    </source>
</evidence>
<organism evidence="6 7">
    <name type="scientific">[Clostridium] citroniae WAL-19142</name>
    <dbReference type="NCBI Taxonomy" id="742734"/>
    <lineage>
        <taxon>Bacteria</taxon>
        <taxon>Bacillati</taxon>
        <taxon>Bacillota</taxon>
        <taxon>Clostridia</taxon>
        <taxon>Lachnospirales</taxon>
        <taxon>Lachnospiraceae</taxon>
        <taxon>Enterocloster</taxon>
    </lineage>
</organism>
<dbReference type="PATRIC" id="fig|742734.4.peg.2463"/>
<dbReference type="OrthoDB" id="1652954at2"/>
<protein>
    <recommendedName>
        <fullName evidence="5">HTH lysR-type domain-containing protein</fullName>
    </recommendedName>
</protein>
<dbReference type="Gene3D" id="1.10.10.10">
    <property type="entry name" value="Winged helix-like DNA-binding domain superfamily/Winged helix DNA-binding domain"/>
    <property type="match status" value="1"/>
</dbReference>
<evidence type="ECO:0000256" key="3">
    <source>
        <dbReference type="ARBA" id="ARBA00023125"/>
    </source>
</evidence>
<keyword evidence="3" id="KW-0238">DNA-binding</keyword>
<evidence type="ECO:0000256" key="2">
    <source>
        <dbReference type="ARBA" id="ARBA00023015"/>
    </source>
</evidence>
<dbReference type="PANTHER" id="PTHR30126:SF39">
    <property type="entry name" value="HTH-TYPE TRANSCRIPTIONAL REGULATOR CYSL"/>
    <property type="match status" value="1"/>
</dbReference>
<keyword evidence="4" id="KW-0804">Transcription</keyword>
<feature type="domain" description="HTH lysR-type" evidence="5">
    <location>
        <begin position="1"/>
        <end position="58"/>
    </location>
</feature>
<dbReference type="InterPro" id="IPR005119">
    <property type="entry name" value="LysR_subst-bd"/>
</dbReference>
<dbReference type="SUPFAM" id="SSF53850">
    <property type="entry name" value="Periplasmic binding protein-like II"/>
    <property type="match status" value="1"/>
</dbReference>
<accession>A0A0J9C743</accession>
<dbReference type="PRINTS" id="PR00039">
    <property type="entry name" value="HTHLYSR"/>
</dbReference>
<dbReference type="GO" id="GO:0000976">
    <property type="term" value="F:transcription cis-regulatory region binding"/>
    <property type="evidence" value="ECO:0007669"/>
    <property type="project" value="TreeGrafter"/>
</dbReference>
<dbReference type="EMBL" id="ADLK01000019">
    <property type="protein sequence ID" value="KMW20274.1"/>
    <property type="molecule type" value="Genomic_DNA"/>
</dbReference>
<keyword evidence="2" id="KW-0805">Transcription regulation</keyword>
<dbReference type="PANTHER" id="PTHR30126">
    <property type="entry name" value="HTH-TYPE TRANSCRIPTIONAL REGULATOR"/>
    <property type="match status" value="1"/>
</dbReference>
<dbReference type="GeneID" id="93161768"/>
<dbReference type="InterPro" id="IPR000847">
    <property type="entry name" value="LysR_HTH_N"/>
</dbReference>
<gene>
    <name evidence="6" type="ORF">HMPREF9470_02289</name>
</gene>